<dbReference type="Proteomes" id="UP000694844">
    <property type="component" value="Chromosome 1"/>
</dbReference>
<sequence length="742" mass="85413">MGSNDISAHVYERVVSIISKPPHRRTDLEIGQILSWFKKKSDLFRQLKDEIIADIVKNCEFETDEKDDVIIKQGEKGECFFIILSGTVSIYINTNFGAEDDTGESVSPEPETGGSYTGRRNKPLDRSIYGNYVGKIYAGRSFGELALINTDCIRNATIIADEKTDLVIVNRDLYKRSLHEFQSKDFEDRKRFVDSHAMFDNWLPKYKKQMAMSLRREKVFFDSTIVRQGAPVDGIMFLLSGQVKLLMDPALHAAQYPNYFPIADPADLEKVQAREVLRRELHISSPSTRLEDGKKWSPSSLSPAYSMPDSRSKMRTSQVPRHTVEVCNLGSFEIIGDLEAVMDLPTYCYTVKCTQESEFFILDQKNYDRLIEKRNPRVIDILKESVKEKYRLRLSWLPNKELPLIRYFLYQLREEERSKRDRPQKPSLREPVQDYSIDSLKKGPLVDMFGPGSVFFLIRMKEKQRQIEKERYQGAKKRLQQTRPRNPPQTVPTVENMTYLASRENTFVSQLGRTSTAESGFSSNKTPERGQLFGMEDDIYNEDSGIESAHSHLVCESSQSHPGDSSPRHDFSFTDPEINEDNLMRLERRLEAWNSKMAAESQRKRNNKPVKLPRYVHEGPLAPIPGKKVFIKPVKKKEINIIETIKKNLDDNSSPNLSYRETESTDRSAPSTVLSARTRADVRGRRRLPCKVSFGQHPVIRRKRAATARQYTAEEYEALKGELRRKQLSFKSVLCRPQSAFA</sequence>
<dbReference type="PROSITE" id="PS00888">
    <property type="entry name" value="CNMP_BINDING_1"/>
    <property type="match status" value="1"/>
</dbReference>
<accession>A0A8B8CNV4</accession>
<evidence type="ECO:0000313" key="3">
    <source>
        <dbReference type="Proteomes" id="UP000694844"/>
    </source>
</evidence>
<dbReference type="AlphaFoldDB" id="A0A8B8CNV4"/>
<dbReference type="CDD" id="cd00038">
    <property type="entry name" value="CAP_ED"/>
    <property type="match status" value="1"/>
</dbReference>
<evidence type="ECO:0000259" key="2">
    <source>
        <dbReference type="PROSITE" id="PS50042"/>
    </source>
</evidence>
<feature type="region of interest" description="Disordered" evidence="1">
    <location>
        <begin position="288"/>
        <end position="317"/>
    </location>
</feature>
<dbReference type="PROSITE" id="PS50042">
    <property type="entry name" value="CNMP_BINDING_3"/>
    <property type="match status" value="2"/>
</dbReference>
<dbReference type="InterPro" id="IPR000595">
    <property type="entry name" value="cNMP-bd_dom"/>
</dbReference>
<feature type="region of interest" description="Disordered" evidence="1">
    <location>
        <begin position="556"/>
        <end position="576"/>
    </location>
</feature>
<protein>
    <submittedName>
        <fullName evidence="4 5">Uncharacterized protein LOC111120805 isoform X1</fullName>
    </submittedName>
</protein>
<gene>
    <name evidence="4 5 6 7" type="primary">LOC111120805</name>
</gene>
<evidence type="ECO:0000313" key="6">
    <source>
        <dbReference type="RefSeq" id="XP_022317694.1"/>
    </source>
</evidence>
<feature type="region of interest" description="Disordered" evidence="1">
    <location>
        <begin position="650"/>
        <end position="673"/>
    </location>
</feature>
<dbReference type="InterPro" id="IPR018490">
    <property type="entry name" value="cNMP-bd_dom_sf"/>
</dbReference>
<name>A0A8B8CNV4_CRAVI</name>
<dbReference type="PANTHER" id="PTHR23011">
    <property type="entry name" value="CYCLIC NUCLEOTIDE-BINDING DOMAIN CONTAINING PROTEIN"/>
    <property type="match status" value="1"/>
</dbReference>
<dbReference type="InterPro" id="IPR018488">
    <property type="entry name" value="cNMP-bd_CS"/>
</dbReference>
<dbReference type="SUPFAM" id="SSF51206">
    <property type="entry name" value="cAMP-binding domain-like"/>
    <property type="match status" value="2"/>
</dbReference>
<reference evidence="3" key="1">
    <citation type="submission" date="2024-06" db="UniProtKB">
        <authorList>
            <consortium name="RefSeq"/>
        </authorList>
    </citation>
    <scope>NUCLEOTIDE SEQUENCE [LARGE SCALE GENOMIC DNA]</scope>
    <source>
        <tissue evidence="5 7">Whole sample</tissue>
    </source>
</reference>
<dbReference type="GeneID" id="111120805"/>
<evidence type="ECO:0000256" key="1">
    <source>
        <dbReference type="SAM" id="MobiDB-lite"/>
    </source>
</evidence>
<dbReference type="KEGG" id="cvn:111120805"/>
<dbReference type="RefSeq" id="XP_022317528.1">
    <property type="nucleotide sequence ID" value="XM_022461820.1"/>
</dbReference>
<evidence type="ECO:0000313" key="4">
    <source>
        <dbReference type="RefSeq" id="XP_022317528.1"/>
    </source>
</evidence>
<dbReference type="SMART" id="SM00100">
    <property type="entry name" value="cNMP"/>
    <property type="match status" value="1"/>
</dbReference>
<dbReference type="RefSeq" id="XP_022317610.1">
    <property type="nucleotide sequence ID" value="XM_022461902.1"/>
</dbReference>
<evidence type="ECO:0000313" key="7">
    <source>
        <dbReference type="RefSeq" id="XP_022317774.1"/>
    </source>
</evidence>
<dbReference type="RefSeq" id="XP_022317774.1">
    <property type="nucleotide sequence ID" value="XM_022462066.1"/>
</dbReference>
<organism evidence="3 4">
    <name type="scientific">Crassostrea virginica</name>
    <name type="common">Eastern oyster</name>
    <dbReference type="NCBI Taxonomy" id="6565"/>
    <lineage>
        <taxon>Eukaryota</taxon>
        <taxon>Metazoa</taxon>
        <taxon>Spiralia</taxon>
        <taxon>Lophotrochozoa</taxon>
        <taxon>Mollusca</taxon>
        <taxon>Bivalvia</taxon>
        <taxon>Autobranchia</taxon>
        <taxon>Pteriomorphia</taxon>
        <taxon>Ostreida</taxon>
        <taxon>Ostreoidea</taxon>
        <taxon>Ostreidae</taxon>
        <taxon>Crassostrea</taxon>
    </lineage>
</organism>
<dbReference type="OrthoDB" id="2021138at2759"/>
<proteinExistence type="predicted"/>
<keyword evidence="3" id="KW-1185">Reference proteome</keyword>
<dbReference type="RefSeq" id="XP_022317694.1">
    <property type="nucleotide sequence ID" value="XM_022461986.1"/>
</dbReference>
<feature type="domain" description="Cyclic nucleotide-binding" evidence="2">
    <location>
        <begin position="198"/>
        <end position="248"/>
    </location>
</feature>
<dbReference type="InterPro" id="IPR014710">
    <property type="entry name" value="RmlC-like_jellyroll"/>
</dbReference>
<feature type="region of interest" description="Disordered" evidence="1">
    <location>
        <begin position="100"/>
        <end position="120"/>
    </location>
</feature>
<dbReference type="Gene3D" id="2.60.120.10">
    <property type="entry name" value="Jelly Rolls"/>
    <property type="match status" value="2"/>
</dbReference>
<reference evidence="4 6" key="2">
    <citation type="submission" date="2025-04" db="UniProtKB">
        <authorList>
            <consortium name="RefSeq"/>
        </authorList>
    </citation>
    <scope>IDENTIFICATION</scope>
    <source>
        <tissue evidence="4 6">Whole sample</tissue>
    </source>
</reference>
<evidence type="ECO:0000313" key="5">
    <source>
        <dbReference type="RefSeq" id="XP_022317610.1"/>
    </source>
</evidence>
<dbReference type="PANTHER" id="PTHR23011:SF28">
    <property type="entry name" value="CYCLIC NUCLEOTIDE-BINDING DOMAIN CONTAINING PROTEIN"/>
    <property type="match status" value="1"/>
</dbReference>
<feature type="domain" description="Cyclic nucleotide-binding" evidence="2">
    <location>
        <begin position="43"/>
        <end position="178"/>
    </location>
</feature>